<dbReference type="Pfam" id="PF07833">
    <property type="entry name" value="Cu_amine_oxidN1"/>
    <property type="match status" value="1"/>
</dbReference>
<dbReference type="InterPro" id="IPR004304">
    <property type="entry name" value="FmdA_AmdA"/>
</dbReference>
<evidence type="ECO:0000313" key="3">
    <source>
        <dbReference type="Proteomes" id="UP000769780"/>
    </source>
</evidence>
<dbReference type="Pfam" id="PF03069">
    <property type="entry name" value="FmdA_AmdA"/>
    <property type="match status" value="2"/>
</dbReference>
<comment type="caution">
    <text evidence="2">The sequence shown here is derived from an EMBL/GenBank/DDBJ whole genome shotgun (WGS) entry which is preliminary data.</text>
</comment>
<dbReference type="Gene3D" id="2.60.120.580">
    <property type="entry name" value="Acetamidase/Formamidase-like domains"/>
    <property type="match status" value="2"/>
</dbReference>
<evidence type="ECO:0000313" key="2">
    <source>
        <dbReference type="EMBL" id="MBY0097300.1"/>
    </source>
</evidence>
<dbReference type="SUPFAM" id="SSF141130">
    <property type="entry name" value="Acetamidase/Formamidase-like"/>
    <property type="match status" value="1"/>
</dbReference>
<dbReference type="PANTHER" id="PTHR31891:SF1">
    <property type="entry name" value="FORMAMIDASE C869.04-RELATED"/>
    <property type="match status" value="1"/>
</dbReference>
<dbReference type="PANTHER" id="PTHR31891">
    <property type="entry name" value="FORMAMIDASE C869.04-RELATED"/>
    <property type="match status" value="1"/>
</dbReference>
<sequence length="533" mass="58182">MGNKKKVKTIGIIGVTAATLITATLVLNNPTSGAKTQKEESFKILQTTTADKVEGKYYLPTSLDTMQWGHLPNRDSKPIMSIPSGSTITVDTLSHEGILEDQGRDPVEYFSQFGISEEQILEEAIEITSSDIEHDFDAHGPHIVTGPVAVEGAEPGDVLKVEVLSLAPRVPYGVISNRHYKGALPGEFPENEGRQEGASAEHPELYNNVSKFTPLEEINGKYYGVLPIETGGEVRFPVKPFMGMMGVAPNTSDKLSSVPPIETGGNIDINELGVGSTLYLPVQVKDALFFTGDPHFAQGDGEVALTAWEASLRGTFRLTVVKQDDPSLPNNGEFTQPFAETEDYWIPIGLDEDLDEAMKESVREAVGFLNEKLGMDRATAMAYMSATTDYEVSQVVDKTKGIHALIEKRHFIDNLELEVYVDENKIDSKLANDEFYVSIDSLIESLGGKTKTNHKKGAVNVTTTTGSQKTTFVEKSVIYTVDGKELQLDAIPVVINDELHVPISVIDDLLGVKVNWTTTGKTLVANVSFDTKK</sequence>
<dbReference type="RefSeq" id="WP_221873524.1">
    <property type="nucleotide sequence ID" value="NZ_JACWFH010000012.1"/>
</dbReference>
<dbReference type="InterPro" id="IPR012854">
    <property type="entry name" value="Cu_amine_oxidase-like_N"/>
</dbReference>
<dbReference type="EMBL" id="JACWFH010000012">
    <property type="protein sequence ID" value="MBY0097300.1"/>
    <property type="molecule type" value="Genomic_DNA"/>
</dbReference>
<protein>
    <submittedName>
        <fullName evidence="2">Acetamidase/formamidase family protein</fullName>
    </submittedName>
</protein>
<evidence type="ECO:0000259" key="1">
    <source>
        <dbReference type="Pfam" id="PF07833"/>
    </source>
</evidence>
<dbReference type="Gene3D" id="3.10.28.20">
    <property type="entry name" value="Acetamidase/Formamidase-like domains"/>
    <property type="match status" value="1"/>
</dbReference>
<gene>
    <name evidence="2" type="ORF">H0185_10890</name>
</gene>
<feature type="domain" description="Copper amine oxidase-like N-terminal" evidence="1">
    <location>
        <begin position="430"/>
        <end position="523"/>
    </location>
</feature>
<dbReference type="Proteomes" id="UP000769780">
    <property type="component" value="Unassembled WGS sequence"/>
</dbReference>
<accession>A0ABS7K4Z0</accession>
<keyword evidence="3" id="KW-1185">Reference proteome</keyword>
<name>A0ABS7K4Z0_9BACI</name>
<dbReference type="SUPFAM" id="SSF55383">
    <property type="entry name" value="Copper amine oxidase, domain N"/>
    <property type="match status" value="1"/>
</dbReference>
<dbReference type="Gene3D" id="3.30.457.10">
    <property type="entry name" value="Copper amine oxidase-like, N-terminal domain"/>
    <property type="match status" value="1"/>
</dbReference>
<proteinExistence type="predicted"/>
<reference evidence="2 3" key="1">
    <citation type="submission" date="2020-07" db="EMBL/GenBank/DDBJ databases">
        <title>Fungal Genomes of the International Space Station.</title>
        <authorList>
            <person name="Seuylemezian A."/>
            <person name="Singh N.K."/>
            <person name="Wood J."/>
            <person name="Venkateswaran K."/>
        </authorList>
    </citation>
    <scope>NUCLEOTIDE SEQUENCE [LARGE SCALE GENOMIC DNA]</scope>
    <source>
        <strain evidence="2 3">PL-B2</strain>
    </source>
</reference>
<organism evidence="2 3">
    <name type="scientific">Mesobacillus maritimus</name>
    <dbReference type="NCBI Taxonomy" id="1643336"/>
    <lineage>
        <taxon>Bacteria</taxon>
        <taxon>Bacillati</taxon>
        <taxon>Bacillota</taxon>
        <taxon>Bacilli</taxon>
        <taxon>Bacillales</taxon>
        <taxon>Bacillaceae</taxon>
        <taxon>Mesobacillus</taxon>
    </lineage>
</organism>
<dbReference type="InterPro" id="IPR036582">
    <property type="entry name" value="Mao_N_sf"/>
</dbReference>